<proteinExistence type="predicted"/>
<comment type="caution">
    <text evidence="1">The sequence shown here is derived from an EMBL/GenBank/DDBJ whole genome shotgun (WGS) entry which is preliminary data.</text>
</comment>
<evidence type="ECO:0000313" key="1">
    <source>
        <dbReference type="EMBL" id="KOF17173.1"/>
    </source>
</evidence>
<dbReference type="Proteomes" id="UP000037425">
    <property type="component" value="Unassembled WGS sequence"/>
</dbReference>
<dbReference type="EMBL" id="LGAP01000012">
    <property type="protein sequence ID" value="KOF17173.1"/>
    <property type="molecule type" value="Genomic_DNA"/>
</dbReference>
<sequence length="130" mass="15076">MNKHLESFEFADATLPVSIAADWLLSHFADDASLLISFSRRCVGFLLAFLWPALRYDETTRVTRGDHQDFDVARFCNAIGKRCDLQSKNWGIGRVGFFDLRHQRLDLAFMLMFGKSQVWPQNPPRNDPRR</sequence>
<dbReference type="AlphaFoldDB" id="A0A0L8BRG6"/>
<name>A0A0L8BRG6_ENSAD</name>
<reference evidence="2" key="1">
    <citation type="submission" date="2015-07" db="EMBL/GenBank/DDBJ databases">
        <title>Whole genome sequence of an Ensifer adhaerens strain isolated from a cave pool in the Wind Cave National Park.</title>
        <authorList>
            <person name="Eng W.W.H."/>
            <person name="Gan H.M."/>
            <person name="Barton H.A."/>
            <person name="Savka M.A."/>
        </authorList>
    </citation>
    <scope>NUCLEOTIDE SEQUENCE [LARGE SCALE GENOMIC DNA]</scope>
    <source>
        <strain evidence="2">SD006</strain>
    </source>
</reference>
<dbReference type="PATRIC" id="fig|106592.7.peg.1468"/>
<evidence type="ECO:0000313" key="2">
    <source>
        <dbReference type="Proteomes" id="UP000037425"/>
    </source>
</evidence>
<organism evidence="1 2">
    <name type="scientific">Ensifer adhaerens</name>
    <name type="common">Sinorhizobium morelense</name>
    <dbReference type="NCBI Taxonomy" id="106592"/>
    <lineage>
        <taxon>Bacteria</taxon>
        <taxon>Pseudomonadati</taxon>
        <taxon>Pseudomonadota</taxon>
        <taxon>Alphaproteobacteria</taxon>
        <taxon>Hyphomicrobiales</taxon>
        <taxon>Rhizobiaceae</taxon>
        <taxon>Sinorhizobium/Ensifer group</taxon>
        <taxon>Ensifer</taxon>
    </lineage>
</organism>
<protein>
    <submittedName>
        <fullName evidence="1">Uncharacterized protein</fullName>
    </submittedName>
</protein>
<accession>A0A0L8BRG6</accession>
<gene>
    <name evidence="1" type="ORF">AC244_18360</name>
</gene>